<dbReference type="Gene3D" id="3.10.129.10">
    <property type="entry name" value="Hotdog Thioesterase"/>
    <property type="match status" value="1"/>
</dbReference>
<dbReference type="InterPro" id="IPR005509">
    <property type="entry name" value="AfsA_hotdog_dom"/>
</dbReference>
<dbReference type="Pfam" id="PF03756">
    <property type="entry name" value="AfsA"/>
    <property type="match status" value="1"/>
</dbReference>
<accession>A0ABN0Y234</accession>
<gene>
    <name evidence="3" type="ORF">GCM10010319_68750</name>
</gene>
<evidence type="ECO:0000259" key="2">
    <source>
        <dbReference type="Pfam" id="PF03756"/>
    </source>
</evidence>
<protein>
    <submittedName>
        <fullName evidence="3">AfsA-related hotdog domain-containing protein</fullName>
    </submittedName>
</protein>
<sequence>MATPRILWVVGESFARAAVHPQVVTARELRDRLARHTPEPGARPTVVPGLGIDENTWADLCESLAEADARPADTHRPPRPVPRHRVLKHAQDNVLIGDARAADGRFGARLTVPNETEMIRDHTADQQHVPGMLLIEACTQLITWAVAELVTPPVGHGDRYAVMHALETDFERFVFPLPAELDGTLRVTGPPEDHRVPLAAEVTIRQSGRVCVSCRVRLHAFDPAHIFAIEHAQALRTLERSAHPAEEAGTADPVPPGPPILVSPGAQEAAP</sequence>
<comment type="caution">
    <text evidence="3">The sequence shown here is derived from an EMBL/GenBank/DDBJ whole genome shotgun (WGS) entry which is preliminary data.</text>
</comment>
<name>A0ABN0Y234_9ACTN</name>
<dbReference type="SUPFAM" id="SSF54637">
    <property type="entry name" value="Thioesterase/thiol ester dehydrase-isomerase"/>
    <property type="match status" value="1"/>
</dbReference>
<evidence type="ECO:0000256" key="1">
    <source>
        <dbReference type="SAM" id="MobiDB-lite"/>
    </source>
</evidence>
<dbReference type="Proteomes" id="UP001500063">
    <property type="component" value="Unassembled WGS sequence"/>
</dbReference>
<proteinExistence type="predicted"/>
<evidence type="ECO:0000313" key="4">
    <source>
        <dbReference type="Proteomes" id="UP001500063"/>
    </source>
</evidence>
<dbReference type="EMBL" id="BAAABW010000042">
    <property type="protein sequence ID" value="GAA0380555.1"/>
    <property type="molecule type" value="Genomic_DNA"/>
</dbReference>
<dbReference type="InterPro" id="IPR029069">
    <property type="entry name" value="HotDog_dom_sf"/>
</dbReference>
<feature type="region of interest" description="Disordered" evidence="1">
    <location>
        <begin position="241"/>
        <end position="271"/>
    </location>
</feature>
<keyword evidence="4" id="KW-1185">Reference proteome</keyword>
<feature type="domain" description="A-factor biosynthesis hotdog" evidence="2">
    <location>
        <begin position="86"/>
        <end position="216"/>
    </location>
</feature>
<dbReference type="RefSeq" id="WP_344124260.1">
    <property type="nucleotide sequence ID" value="NZ_BAAABW010000042.1"/>
</dbReference>
<organism evidence="3 4">
    <name type="scientific">Streptomyces blastmyceticus</name>
    <dbReference type="NCBI Taxonomy" id="68180"/>
    <lineage>
        <taxon>Bacteria</taxon>
        <taxon>Bacillati</taxon>
        <taxon>Actinomycetota</taxon>
        <taxon>Actinomycetes</taxon>
        <taxon>Kitasatosporales</taxon>
        <taxon>Streptomycetaceae</taxon>
        <taxon>Streptomyces</taxon>
    </lineage>
</organism>
<reference evidence="3 4" key="1">
    <citation type="journal article" date="2019" name="Int. J. Syst. Evol. Microbiol.">
        <title>The Global Catalogue of Microorganisms (GCM) 10K type strain sequencing project: providing services to taxonomists for standard genome sequencing and annotation.</title>
        <authorList>
            <consortium name="The Broad Institute Genomics Platform"/>
            <consortium name="The Broad Institute Genome Sequencing Center for Infectious Disease"/>
            <person name="Wu L."/>
            <person name="Ma J."/>
        </authorList>
    </citation>
    <scope>NUCLEOTIDE SEQUENCE [LARGE SCALE GENOMIC DNA]</scope>
    <source>
        <strain evidence="3 4">JCM 4565</strain>
    </source>
</reference>
<evidence type="ECO:0000313" key="3">
    <source>
        <dbReference type="EMBL" id="GAA0380555.1"/>
    </source>
</evidence>